<dbReference type="Proteomes" id="UP000011704">
    <property type="component" value="Unassembled WGS sequence"/>
</dbReference>
<dbReference type="InterPro" id="IPR018496">
    <property type="entry name" value="PsdUridine_synth_RsuA/RluB_CS"/>
</dbReference>
<dbReference type="CDD" id="cd00165">
    <property type="entry name" value="S4"/>
    <property type="match status" value="1"/>
</dbReference>
<dbReference type="SUPFAM" id="SSF55174">
    <property type="entry name" value="Alpha-L RNA-binding motif"/>
    <property type="match status" value="1"/>
</dbReference>
<dbReference type="FunCoup" id="M1YUI7">
    <property type="interactions" value="21"/>
</dbReference>
<dbReference type="EC" id="5.4.99.-" evidence="4"/>
<dbReference type="PROSITE" id="PS01149">
    <property type="entry name" value="PSI_RSU"/>
    <property type="match status" value="1"/>
</dbReference>
<accession>M1YUI7</accession>
<evidence type="ECO:0000256" key="3">
    <source>
        <dbReference type="PROSITE-ProRule" id="PRU00182"/>
    </source>
</evidence>
<feature type="compositionally biased region" description="Basic residues" evidence="5">
    <location>
        <begin position="279"/>
        <end position="296"/>
    </location>
</feature>
<dbReference type="Gene3D" id="3.30.70.1560">
    <property type="entry name" value="Alpha-L RNA-binding motif"/>
    <property type="match status" value="1"/>
</dbReference>
<dbReference type="InParanoid" id="M1YUI7"/>
<feature type="domain" description="RNA-binding S4" evidence="6">
    <location>
        <begin position="3"/>
        <end position="66"/>
    </location>
</feature>
<dbReference type="RefSeq" id="WP_005005457.1">
    <property type="nucleotide sequence ID" value="NZ_HG422173.1"/>
</dbReference>
<evidence type="ECO:0000313" key="7">
    <source>
        <dbReference type="EMBL" id="CCQ89253.1"/>
    </source>
</evidence>
<comment type="caution">
    <text evidence="7">The sequence shown here is derived from an EMBL/GenBank/DDBJ whole genome shotgun (WGS) entry which is preliminary data.</text>
</comment>
<reference evidence="7 8" key="1">
    <citation type="journal article" date="2013" name="Front. Microbiol.">
        <title>The genome of Nitrospina gracilis illuminates the metabolism and evolution of the major marine nitrite oxidizer.</title>
        <authorList>
            <person name="Luecker S."/>
            <person name="Nowka B."/>
            <person name="Rattei T."/>
            <person name="Spieck E."/>
            <person name="and Daims H."/>
        </authorList>
    </citation>
    <scope>NUCLEOTIDE SEQUENCE [LARGE SCALE GENOMIC DNA]</scope>
    <source>
        <strain evidence="7 8">3/211</strain>
    </source>
</reference>
<dbReference type="PANTHER" id="PTHR47683">
    <property type="entry name" value="PSEUDOURIDINE SYNTHASE FAMILY PROTEIN-RELATED"/>
    <property type="match status" value="1"/>
</dbReference>
<proteinExistence type="inferred from homology"/>
<dbReference type="STRING" id="1266370.NITGR_100058"/>
<dbReference type="NCBIfam" id="TIGR00093">
    <property type="entry name" value="pseudouridine synthase"/>
    <property type="match status" value="1"/>
</dbReference>
<gene>
    <name evidence="7" type="primary">rluB</name>
    <name evidence="7" type="ORF">NITGR_100058</name>
</gene>
<evidence type="ECO:0000256" key="4">
    <source>
        <dbReference type="RuleBase" id="RU003887"/>
    </source>
</evidence>
<dbReference type="InterPro" id="IPR002942">
    <property type="entry name" value="S4_RNA-bd"/>
</dbReference>
<dbReference type="InterPro" id="IPR050343">
    <property type="entry name" value="RsuA_PseudoU_synthase"/>
</dbReference>
<dbReference type="InterPro" id="IPR020094">
    <property type="entry name" value="TruA/RsuA/RluB/E/F_N"/>
</dbReference>
<dbReference type="GO" id="GO:0000455">
    <property type="term" value="P:enzyme-directed rRNA pseudouridine synthesis"/>
    <property type="evidence" value="ECO:0007669"/>
    <property type="project" value="UniProtKB-ARBA"/>
</dbReference>
<dbReference type="PANTHER" id="PTHR47683:SF2">
    <property type="entry name" value="RNA-BINDING S4 DOMAIN-CONTAINING PROTEIN"/>
    <property type="match status" value="1"/>
</dbReference>
<protein>
    <recommendedName>
        <fullName evidence="4">Pseudouridine synthase</fullName>
        <ecNumber evidence="4">5.4.99.-</ecNumber>
    </recommendedName>
</protein>
<dbReference type="Pfam" id="PF00849">
    <property type="entry name" value="PseudoU_synth_2"/>
    <property type="match status" value="1"/>
</dbReference>
<dbReference type="InterPro" id="IPR000748">
    <property type="entry name" value="PsdUridine_synth_RsuA/RluB/E/F"/>
</dbReference>
<evidence type="ECO:0000259" key="6">
    <source>
        <dbReference type="SMART" id="SM00363"/>
    </source>
</evidence>
<organism evidence="7 8">
    <name type="scientific">Nitrospina gracilis (strain 3/211)</name>
    <dbReference type="NCBI Taxonomy" id="1266370"/>
    <lineage>
        <taxon>Bacteria</taxon>
        <taxon>Pseudomonadati</taxon>
        <taxon>Nitrospinota/Tectimicrobiota group</taxon>
        <taxon>Nitrospinota</taxon>
        <taxon>Nitrospinia</taxon>
        <taxon>Nitrospinales</taxon>
        <taxon>Nitrospinaceae</taxon>
        <taxon>Nitrospina</taxon>
    </lineage>
</organism>
<dbReference type="Gene3D" id="3.30.70.580">
    <property type="entry name" value="Pseudouridine synthase I, catalytic domain, N-terminal subdomain"/>
    <property type="match status" value="1"/>
</dbReference>
<keyword evidence="3" id="KW-0694">RNA-binding</keyword>
<dbReference type="Gene3D" id="3.10.290.10">
    <property type="entry name" value="RNA-binding S4 domain"/>
    <property type="match status" value="1"/>
</dbReference>
<keyword evidence="8" id="KW-1185">Reference proteome</keyword>
<dbReference type="InterPro" id="IPR020103">
    <property type="entry name" value="PsdUridine_synth_cat_dom_sf"/>
</dbReference>
<evidence type="ECO:0000256" key="5">
    <source>
        <dbReference type="SAM" id="MobiDB-lite"/>
    </source>
</evidence>
<dbReference type="FunFam" id="3.10.290.10:FF:000003">
    <property type="entry name" value="Pseudouridine synthase"/>
    <property type="match status" value="1"/>
</dbReference>
<dbReference type="SMART" id="SM00363">
    <property type="entry name" value="S4"/>
    <property type="match status" value="1"/>
</dbReference>
<dbReference type="InterPro" id="IPR006145">
    <property type="entry name" value="PsdUridine_synth_RsuA/RluA"/>
</dbReference>
<dbReference type="HOGENOM" id="CLU_024979_1_0_0"/>
<dbReference type="PROSITE" id="PS50889">
    <property type="entry name" value="S4"/>
    <property type="match status" value="1"/>
</dbReference>
<dbReference type="AlphaFoldDB" id="M1YUI7"/>
<name>M1YUI7_NITG3</name>
<comment type="similarity">
    <text evidence="1 4">Belongs to the pseudouridine synthase RsuA family.</text>
</comment>
<dbReference type="EMBL" id="CAQJ01000002">
    <property type="protein sequence ID" value="CCQ89253.1"/>
    <property type="molecule type" value="Genomic_DNA"/>
</dbReference>
<dbReference type="InterPro" id="IPR042092">
    <property type="entry name" value="PsdUridine_s_RsuA/RluB/E/F_cat"/>
</dbReference>
<feature type="region of interest" description="Disordered" evidence="5">
    <location>
        <begin position="239"/>
        <end position="296"/>
    </location>
</feature>
<dbReference type="InterPro" id="IPR036986">
    <property type="entry name" value="S4_RNA-bd_sf"/>
</dbReference>
<dbReference type="GO" id="GO:0120159">
    <property type="term" value="F:rRNA pseudouridine synthase activity"/>
    <property type="evidence" value="ECO:0007669"/>
    <property type="project" value="UniProtKB-ARBA"/>
</dbReference>
<evidence type="ECO:0000313" key="8">
    <source>
        <dbReference type="Proteomes" id="UP000011704"/>
    </source>
</evidence>
<dbReference type="SUPFAM" id="SSF55120">
    <property type="entry name" value="Pseudouridine synthase"/>
    <property type="match status" value="1"/>
</dbReference>
<keyword evidence="2 4" id="KW-0413">Isomerase</keyword>
<dbReference type="OrthoDB" id="9807213at2"/>
<evidence type="ECO:0000256" key="1">
    <source>
        <dbReference type="ARBA" id="ARBA00008348"/>
    </source>
</evidence>
<dbReference type="CDD" id="cd02870">
    <property type="entry name" value="PseudoU_synth_RsuA_like"/>
    <property type="match status" value="1"/>
</dbReference>
<dbReference type="Pfam" id="PF01479">
    <property type="entry name" value="S4"/>
    <property type="match status" value="1"/>
</dbReference>
<sequence>MAMRLQKIIAQSGVASRREAERYIEEGKVSVNGMVVTKQGTLADPGADLIHVNGRLIPPPKEKTYILVNKPRGCVTTTKDEKDRPTVMDLLKKIRVRVFPVGRLDYNTEGVLLVTNDGEMADQLLDPKNKIPRTYHVKVSGIPTEKTLRKLERGVTLDGRPTLPLKASLHRITGKNSFLELQLIEGKKHHIRRICELVGHAVIKITRIEFGPLTNDQLPPGTFRPLTIAEVKALRRLVAKKKSESKPETPARPASRTKTPRTKSARSANRRTGPPAVKSTKRTKPAPTGRRRGKTS</sequence>
<dbReference type="GO" id="GO:0003723">
    <property type="term" value="F:RNA binding"/>
    <property type="evidence" value="ECO:0007669"/>
    <property type="project" value="UniProtKB-KW"/>
</dbReference>
<evidence type="ECO:0000256" key="2">
    <source>
        <dbReference type="ARBA" id="ARBA00023235"/>
    </source>
</evidence>